<evidence type="ECO:0000259" key="2">
    <source>
        <dbReference type="Pfam" id="PF08223"/>
    </source>
</evidence>
<evidence type="ECO:0000259" key="1">
    <source>
        <dbReference type="Pfam" id="PF07848"/>
    </source>
</evidence>
<gene>
    <name evidence="4" type="primary">paaX</name>
    <name evidence="4" type="ORF">DHf2319_04475</name>
</gene>
<dbReference type="PIRSF" id="PIRSF020623">
    <property type="entry name" value="PaaX"/>
    <property type="match status" value="1"/>
</dbReference>
<protein>
    <submittedName>
        <fullName evidence="4">Phenylacetic acid degradation operon negative regulatory protein PaaX</fullName>
    </submittedName>
</protein>
<dbReference type="Proteomes" id="UP000831607">
    <property type="component" value="Chromosome"/>
</dbReference>
<dbReference type="Gene3D" id="1.20.58.1460">
    <property type="match status" value="1"/>
</dbReference>
<dbReference type="InterPro" id="IPR036388">
    <property type="entry name" value="WH-like_DNA-bd_sf"/>
</dbReference>
<dbReference type="Gene3D" id="1.10.10.10">
    <property type="entry name" value="Winged helix-like DNA-binding domain superfamily/Winged helix DNA-binding domain"/>
    <property type="match status" value="1"/>
</dbReference>
<name>A0ABY4AQ46_9BURK</name>
<dbReference type="InterPro" id="IPR013225">
    <property type="entry name" value="PaaX_C"/>
</dbReference>
<feature type="domain" description="Transcriptional repressor PaaX-like C-terminal" evidence="2">
    <location>
        <begin position="197"/>
        <end position="287"/>
    </location>
</feature>
<keyword evidence="5" id="KW-1185">Reference proteome</keyword>
<dbReference type="PANTHER" id="PTHR30319">
    <property type="entry name" value="PHENYLACETIC ACID REGULATOR-RELATED TRANSCRIPTIONAL REPRESSOR"/>
    <property type="match status" value="1"/>
</dbReference>
<dbReference type="RefSeq" id="WP_243479623.1">
    <property type="nucleotide sequence ID" value="NZ_CP063982.1"/>
</dbReference>
<organism evidence="4 5">
    <name type="scientific">Orrella daihaiensis</name>
    <dbReference type="NCBI Taxonomy" id="2782176"/>
    <lineage>
        <taxon>Bacteria</taxon>
        <taxon>Pseudomonadati</taxon>
        <taxon>Pseudomonadota</taxon>
        <taxon>Betaproteobacteria</taxon>
        <taxon>Burkholderiales</taxon>
        <taxon>Alcaligenaceae</taxon>
        <taxon>Orrella</taxon>
    </lineage>
</organism>
<proteinExistence type="predicted"/>
<accession>A0ABY4AQ46</accession>
<dbReference type="Pfam" id="PF20803">
    <property type="entry name" value="PaaX_M"/>
    <property type="match status" value="1"/>
</dbReference>
<dbReference type="Gene3D" id="3.30.70.2650">
    <property type="match status" value="1"/>
</dbReference>
<dbReference type="NCBIfam" id="TIGR02277">
    <property type="entry name" value="PaaX_trns_reg"/>
    <property type="match status" value="1"/>
</dbReference>
<dbReference type="EMBL" id="CP063982">
    <property type="protein sequence ID" value="UOD51157.1"/>
    <property type="molecule type" value="Genomic_DNA"/>
</dbReference>
<reference evidence="4 5" key="1">
    <citation type="submission" date="2020-11" db="EMBL/GenBank/DDBJ databases">
        <title>Algicoccus daihaiensis sp.nov., isolated from Daihai Lake in Inner Mongolia.</title>
        <authorList>
            <person name="Kai J."/>
        </authorList>
    </citation>
    <scope>NUCLEOTIDE SEQUENCE [LARGE SCALE GENOMIC DNA]</scope>
    <source>
        <strain evidence="5">f23</strain>
    </source>
</reference>
<dbReference type="Pfam" id="PF07848">
    <property type="entry name" value="PaaX"/>
    <property type="match status" value="1"/>
</dbReference>
<evidence type="ECO:0000313" key="4">
    <source>
        <dbReference type="EMBL" id="UOD51157.1"/>
    </source>
</evidence>
<evidence type="ECO:0000259" key="3">
    <source>
        <dbReference type="Pfam" id="PF20803"/>
    </source>
</evidence>
<dbReference type="InterPro" id="IPR011965">
    <property type="entry name" value="PaaX_trns_reg"/>
</dbReference>
<feature type="domain" description="Transcriptional repressor PaaX-like N-terminal" evidence="1">
    <location>
        <begin position="20"/>
        <end position="88"/>
    </location>
</feature>
<dbReference type="InterPro" id="IPR012906">
    <property type="entry name" value="PaaX-like_N"/>
</dbReference>
<sequence>MAVSAISRRIESFSQQSRIKAGSLITSLLGDVVVPRGGRIWLGSLIDLLEPMGLNERLVRTTVFRLVRDGWLESKPLGRRTDYLLSPTGSKRIEKAAKSIYASSHPNWDRRWRLIMVVGDLSAKDRDRLRKALIWQGFGVLGGNCFVHPSADLTVAFDGLVRDGLGDLLKKLKPLMAAGPGALSSAASDVDMVNAAWDLDQLAQMYRDFLSRYQPILSQCQTAGDTVTAQQAFVARVLLIHDYRRLLLRDPMLPDVLQPMNWPGQQARLLCGELYRRLLPASEQFLDRHYQLADGSTPVFIDVLQERFREADPLPLTG</sequence>
<feature type="domain" description="Transcriptional repressor PaaX-like central Cas2-like" evidence="3">
    <location>
        <begin position="106"/>
        <end position="150"/>
    </location>
</feature>
<dbReference type="InterPro" id="IPR048846">
    <property type="entry name" value="PaaX-like_central"/>
</dbReference>
<evidence type="ECO:0000313" key="5">
    <source>
        <dbReference type="Proteomes" id="UP000831607"/>
    </source>
</evidence>
<dbReference type="PANTHER" id="PTHR30319:SF1">
    <property type="entry name" value="TRANSCRIPTIONAL REPRESSOR PAAX"/>
    <property type="match status" value="1"/>
</dbReference>
<dbReference type="Pfam" id="PF08223">
    <property type="entry name" value="PaaX_C"/>
    <property type="match status" value="1"/>
</dbReference>